<evidence type="ECO:0000256" key="5">
    <source>
        <dbReference type="ARBA" id="ARBA00023136"/>
    </source>
</evidence>
<feature type="transmembrane region" description="Helical" evidence="8">
    <location>
        <begin position="40"/>
        <end position="61"/>
    </location>
</feature>
<feature type="transmembrane region" description="Helical" evidence="8">
    <location>
        <begin position="148"/>
        <end position="172"/>
    </location>
</feature>
<evidence type="ECO:0000256" key="3">
    <source>
        <dbReference type="ARBA" id="ARBA00022737"/>
    </source>
</evidence>
<dbReference type="GO" id="GO:0012505">
    <property type="term" value="C:endomembrane system"/>
    <property type="evidence" value="ECO:0007669"/>
    <property type="project" value="UniProtKB-SubCell"/>
</dbReference>
<organism evidence="10 11">
    <name type="scientific">Mizuhopecten yessoensis</name>
    <name type="common">Japanese scallop</name>
    <name type="synonym">Patinopecten yessoensis</name>
    <dbReference type="NCBI Taxonomy" id="6573"/>
    <lineage>
        <taxon>Eukaryota</taxon>
        <taxon>Metazoa</taxon>
        <taxon>Spiralia</taxon>
        <taxon>Lophotrochozoa</taxon>
        <taxon>Mollusca</taxon>
        <taxon>Bivalvia</taxon>
        <taxon>Autobranchia</taxon>
        <taxon>Pteriomorphia</taxon>
        <taxon>Pectinida</taxon>
        <taxon>Pectinoidea</taxon>
        <taxon>Pectinidae</taxon>
        <taxon>Mizuhopecten</taxon>
    </lineage>
</organism>
<reference evidence="10 11" key="1">
    <citation type="journal article" date="2017" name="Nat. Ecol. Evol.">
        <title>Scallop genome provides insights into evolution of bilaterian karyotype and development.</title>
        <authorList>
            <person name="Wang S."/>
            <person name="Zhang J."/>
            <person name="Jiao W."/>
            <person name="Li J."/>
            <person name="Xun X."/>
            <person name="Sun Y."/>
            <person name="Guo X."/>
            <person name="Huan P."/>
            <person name="Dong B."/>
            <person name="Zhang L."/>
            <person name="Hu X."/>
            <person name="Sun X."/>
            <person name="Wang J."/>
            <person name="Zhao C."/>
            <person name="Wang Y."/>
            <person name="Wang D."/>
            <person name="Huang X."/>
            <person name="Wang R."/>
            <person name="Lv J."/>
            <person name="Li Y."/>
            <person name="Zhang Z."/>
            <person name="Liu B."/>
            <person name="Lu W."/>
            <person name="Hui Y."/>
            <person name="Liang J."/>
            <person name="Zhou Z."/>
            <person name="Hou R."/>
            <person name="Li X."/>
            <person name="Liu Y."/>
            <person name="Li H."/>
            <person name="Ning X."/>
            <person name="Lin Y."/>
            <person name="Zhao L."/>
            <person name="Xing Q."/>
            <person name="Dou J."/>
            <person name="Li Y."/>
            <person name="Mao J."/>
            <person name="Guo H."/>
            <person name="Dou H."/>
            <person name="Li T."/>
            <person name="Mu C."/>
            <person name="Jiang W."/>
            <person name="Fu Q."/>
            <person name="Fu X."/>
            <person name="Miao Y."/>
            <person name="Liu J."/>
            <person name="Yu Q."/>
            <person name="Li R."/>
            <person name="Liao H."/>
            <person name="Li X."/>
            <person name="Kong Y."/>
            <person name="Jiang Z."/>
            <person name="Chourrout D."/>
            <person name="Li R."/>
            <person name="Bao Z."/>
        </authorList>
    </citation>
    <scope>NUCLEOTIDE SEQUENCE [LARGE SCALE GENOMIC DNA]</scope>
    <source>
        <strain evidence="10 11">PY_sf001</strain>
    </source>
</reference>
<dbReference type="GO" id="GO:0016020">
    <property type="term" value="C:membrane"/>
    <property type="evidence" value="ECO:0007669"/>
    <property type="project" value="UniProtKB-UniRule"/>
</dbReference>
<feature type="transmembrane region" description="Helical" evidence="8">
    <location>
        <begin position="346"/>
        <end position="366"/>
    </location>
</feature>
<dbReference type="InterPro" id="IPR033118">
    <property type="entry name" value="EXPERA"/>
</dbReference>
<evidence type="ECO:0000256" key="7">
    <source>
        <dbReference type="PROSITE-ProRule" id="PRU01087"/>
    </source>
</evidence>
<evidence type="ECO:0000256" key="1">
    <source>
        <dbReference type="ARBA" id="ARBA00004127"/>
    </source>
</evidence>
<feature type="domain" description="EXPERA" evidence="9">
    <location>
        <begin position="69"/>
        <end position="192"/>
    </location>
</feature>
<evidence type="ECO:0000256" key="8">
    <source>
        <dbReference type="SAM" id="Phobius"/>
    </source>
</evidence>
<keyword evidence="2 7" id="KW-0812">Transmembrane</keyword>
<proteinExistence type="inferred from homology"/>
<protein>
    <submittedName>
        <fullName evidence="10">Transmembrane 6 superfamily member 1</fullName>
    </submittedName>
</protein>
<comment type="subcellular location">
    <subcellularLocation>
        <location evidence="1">Endomembrane system</location>
        <topology evidence="1">Multi-pass membrane protein</topology>
    </subcellularLocation>
</comment>
<evidence type="ECO:0000313" key="10">
    <source>
        <dbReference type="EMBL" id="OWF39918.1"/>
    </source>
</evidence>
<sequence>MALSAMRNMDFKPTVQVLLGSLLAFPLTYCLNKTTAMGDHRLILLAGVITLFSFVMIAYTFFRKHRLNNEPLFYAWSLFAFTSCVDLIIGLELDGHISGFMEFYFKEGEPYLRTAHGTMINWWDGTGQFAMYLILITLLANRRRCHEVCLYWVGSIGNSMIVLLLGGATGTFKVRGSYFLNIPYVVIPIWAGVRCLRQSNKTRSQQRLICKSGYELSLLNRPWDFVFIVLFVLAIAFSLFRGVVALGLDHDYVKAYLKNYEPYLNDPNMFSKIQMVTYLFYFVPYYVSAIYSLVNPGETWMSDWAILNAGAAAQSQVVHIFASFHWRTVASGFGSPTDVFNSPGQVFWYTNLLLLVVPQLFAWRCYTDQEFFFSVYDGSITSDRSGRVKYADVATFSEVTTKKNSTMTNLVDGVVTSTTQVEGRVTRSMKKMS</sequence>
<feature type="domain" description="EXPERA" evidence="9">
    <location>
        <begin position="223"/>
        <end position="362"/>
    </location>
</feature>
<feature type="transmembrane region" description="Helical" evidence="8">
    <location>
        <begin position="73"/>
        <end position="91"/>
    </location>
</feature>
<comment type="caution">
    <text evidence="10">The sequence shown here is derived from an EMBL/GenBank/DDBJ whole genome shotgun (WGS) entry which is preliminary data.</text>
</comment>
<feature type="transmembrane region" description="Helical" evidence="8">
    <location>
        <begin position="275"/>
        <end position="294"/>
    </location>
</feature>
<dbReference type="AlphaFoldDB" id="A0A210PTW2"/>
<comment type="similarity">
    <text evidence="6">Belongs to the TM6SF family.</text>
</comment>
<gene>
    <name evidence="10" type="ORF">KP79_PYT04255</name>
</gene>
<feature type="transmembrane region" description="Helical" evidence="8">
    <location>
        <begin position="225"/>
        <end position="248"/>
    </location>
</feature>
<keyword evidence="5 7" id="KW-0472">Membrane</keyword>
<keyword evidence="11" id="KW-1185">Reference proteome</keyword>
<dbReference type="EMBL" id="NEDP02005494">
    <property type="protein sequence ID" value="OWF39918.1"/>
    <property type="molecule type" value="Genomic_DNA"/>
</dbReference>
<keyword evidence="4 7" id="KW-1133">Transmembrane helix</keyword>
<feature type="transmembrane region" description="Helical" evidence="8">
    <location>
        <begin position="120"/>
        <end position="141"/>
    </location>
</feature>
<dbReference type="CDD" id="cd21106">
    <property type="entry name" value="TM6SF1-like"/>
    <property type="match status" value="1"/>
</dbReference>
<accession>A0A210PTW2</accession>
<dbReference type="Pfam" id="PF26083">
    <property type="entry name" value="TM_Tm6sf2"/>
    <property type="match status" value="1"/>
</dbReference>
<evidence type="ECO:0000256" key="2">
    <source>
        <dbReference type="ARBA" id="ARBA00022692"/>
    </source>
</evidence>
<feature type="transmembrane region" description="Helical" evidence="8">
    <location>
        <begin position="306"/>
        <end position="326"/>
    </location>
</feature>
<evidence type="ECO:0000259" key="9">
    <source>
        <dbReference type="PROSITE" id="PS51751"/>
    </source>
</evidence>
<keyword evidence="3" id="KW-0677">Repeat</keyword>
<name>A0A210PTW2_MIZYE</name>
<dbReference type="PROSITE" id="PS51751">
    <property type="entry name" value="EXPERA"/>
    <property type="match status" value="2"/>
</dbReference>
<dbReference type="OrthoDB" id="8181520at2759"/>
<dbReference type="InterPro" id="IPR059044">
    <property type="entry name" value="TM_Tm6sf1/2"/>
</dbReference>
<feature type="transmembrane region" description="Helical" evidence="8">
    <location>
        <begin position="178"/>
        <end position="196"/>
    </location>
</feature>
<dbReference type="PANTHER" id="PTHR14568">
    <property type="entry name" value="TRANSMEMBRANE SUPERFAMILY 6 MEMBER 1/2"/>
    <property type="match status" value="1"/>
</dbReference>
<evidence type="ECO:0000313" key="11">
    <source>
        <dbReference type="Proteomes" id="UP000242188"/>
    </source>
</evidence>
<evidence type="ECO:0000256" key="4">
    <source>
        <dbReference type="ARBA" id="ARBA00022989"/>
    </source>
</evidence>
<dbReference type="PANTHER" id="PTHR14568:SF8">
    <property type="entry name" value="EXPERA DOMAIN-CONTAINING PROTEIN"/>
    <property type="match status" value="1"/>
</dbReference>
<evidence type="ECO:0000256" key="6">
    <source>
        <dbReference type="ARBA" id="ARBA00034760"/>
    </source>
</evidence>
<dbReference type="Proteomes" id="UP000242188">
    <property type="component" value="Unassembled WGS sequence"/>
</dbReference>
<dbReference type="InterPro" id="IPR047195">
    <property type="entry name" value="TM6SF1-like"/>
</dbReference>